<feature type="domain" description="EngC GTPase" evidence="11">
    <location>
        <begin position="72"/>
        <end position="221"/>
    </location>
</feature>
<dbReference type="GO" id="GO:0019843">
    <property type="term" value="F:rRNA binding"/>
    <property type="evidence" value="ECO:0007669"/>
    <property type="project" value="UniProtKB-KW"/>
</dbReference>
<dbReference type="GO" id="GO:0046872">
    <property type="term" value="F:metal ion binding"/>
    <property type="evidence" value="ECO:0007669"/>
    <property type="project" value="UniProtKB-KW"/>
</dbReference>
<keyword evidence="7 10" id="KW-0862">Zinc</keyword>
<dbReference type="InterPro" id="IPR031944">
    <property type="entry name" value="RsgA_N"/>
</dbReference>
<evidence type="ECO:0000259" key="11">
    <source>
        <dbReference type="PROSITE" id="PS50936"/>
    </source>
</evidence>
<dbReference type="SUPFAM" id="SSF52540">
    <property type="entry name" value="P-loop containing nucleoside triphosphate hydrolases"/>
    <property type="match status" value="1"/>
</dbReference>
<organism evidence="13 14">
    <name type="scientific">Shouchella clausii</name>
    <name type="common">Alkalihalobacillus clausii</name>
    <dbReference type="NCBI Taxonomy" id="79880"/>
    <lineage>
        <taxon>Bacteria</taxon>
        <taxon>Bacillati</taxon>
        <taxon>Bacillota</taxon>
        <taxon>Bacilli</taxon>
        <taxon>Bacillales</taxon>
        <taxon>Bacillaceae</taxon>
        <taxon>Shouchella</taxon>
    </lineage>
</organism>
<dbReference type="RefSeq" id="WP_095326177.1">
    <property type="nucleotide sequence ID" value="NZ_NPCC01000005.1"/>
</dbReference>
<dbReference type="GO" id="GO:0042274">
    <property type="term" value="P:ribosomal small subunit biogenesis"/>
    <property type="evidence" value="ECO:0007669"/>
    <property type="project" value="UniProtKB-UniRule"/>
</dbReference>
<comment type="caution">
    <text evidence="13">The sequence shown here is derived from an EMBL/GenBank/DDBJ whole genome shotgun (WGS) entry which is preliminary data.</text>
</comment>
<evidence type="ECO:0000256" key="4">
    <source>
        <dbReference type="ARBA" id="ARBA00022730"/>
    </source>
</evidence>
<keyword evidence="4 10" id="KW-0699">rRNA-binding</keyword>
<dbReference type="PROSITE" id="PS50936">
    <property type="entry name" value="ENGC_GTPASE"/>
    <property type="match status" value="1"/>
</dbReference>
<dbReference type="GO" id="GO:0005737">
    <property type="term" value="C:cytoplasm"/>
    <property type="evidence" value="ECO:0007669"/>
    <property type="project" value="UniProtKB-SubCell"/>
</dbReference>
<evidence type="ECO:0000256" key="5">
    <source>
        <dbReference type="ARBA" id="ARBA00022741"/>
    </source>
</evidence>
<feature type="binding site" evidence="10">
    <location>
        <begin position="166"/>
        <end position="174"/>
    </location>
    <ligand>
        <name>GTP</name>
        <dbReference type="ChEBI" id="CHEBI:37565"/>
    </ligand>
</feature>
<evidence type="ECO:0000256" key="2">
    <source>
        <dbReference type="ARBA" id="ARBA00022517"/>
    </source>
</evidence>
<keyword evidence="6 10" id="KW-0378">Hydrolase</keyword>
<dbReference type="InterPro" id="IPR027417">
    <property type="entry name" value="P-loop_NTPase"/>
</dbReference>
<evidence type="ECO:0000256" key="6">
    <source>
        <dbReference type="ARBA" id="ARBA00022801"/>
    </source>
</evidence>
<feature type="binding site" evidence="10">
    <location>
        <position position="260"/>
    </location>
    <ligand>
        <name>Zn(2+)</name>
        <dbReference type="ChEBI" id="CHEBI:29105"/>
    </ligand>
</feature>
<dbReference type="Pfam" id="PF03193">
    <property type="entry name" value="RsgA_GTPase"/>
    <property type="match status" value="1"/>
</dbReference>
<name>A0A268P4L0_SHOCL</name>
<dbReference type="GO" id="GO:0005525">
    <property type="term" value="F:GTP binding"/>
    <property type="evidence" value="ECO:0007669"/>
    <property type="project" value="UniProtKB-UniRule"/>
</dbReference>
<feature type="binding site" evidence="10">
    <location>
        <position position="254"/>
    </location>
    <ligand>
        <name>Zn(2+)</name>
        <dbReference type="ChEBI" id="CHEBI:29105"/>
    </ligand>
</feature>
<evidence type="ECO:0000256" key="7">
    <source>
        <dbReference type="ARBA" id="ARBA00022833"/>
    </source>
</evidence>
<dbReference type="InterPro" id="IPR012340">
    <property type="entry name" value="NA-bd_OB-fold"/>
</dbReference>
<feature type="binding site" evidence="10">
    <location>
        <position position="247"/>
    </location>
    <ligand>
        <name>Zn(2+)</name>
        <dbReference type="ChEBI" id="CHEBI:29105"/>
    </ligand>
</feature>
<dbReference type="Gene3D" id="3.40.50.300">
    <property type="entry name" value="P-loop containing nucleotide triphosphate hydrolases"/>
    <property type="match status" value="1"/>
</dbReference>
<dbReference type="SUPFAM" id="SSF50249">
    <property type="entry name" value="Nucleic acid-binding proteins"/>
    <property type="match status" value="1"/>
</dbReference>
<comment type="cofactor">
    <cofactor evidence="10">
        <name>Zn(2+)</name>
        <dbReference type="ChEBI" id="CHEBI:29105"/>
    </cofactor>
    <text evidence="10">Binds 1 zinc ion per subunit.</text>
</comment>
<comment type="subcellular location">
    <subcellularLocation>
        <location evidence="10">Cytoplasm</location>
    </subcellularLocation>
</comment>
<comment type="function">
    <text evidence="10">One of several proteins that assist in the late maturation steps of the functional core of the 30S ribosomal subunit. Helps release RbfA from mature subunits. May play a role in the assembly of ribosomal proteins into the subunit. Circularly permuted GTPase that catalyzes slow GTP hydrolysis, GTPase activity is stimulated by the 30S ribosomal subunit.</text>
</comment>
<dbReference type="Gene3D" id="2.40.50.140">
    <property type="entry name" value="Nucleic acid-binding proteins"/>
    <property type="match status" value="1"/>
</dbReference>
<dbReference type="GO" id="GO:0003924">
    <property type="term" value="F:GTPase activity"/>
    <property type="evidence" value="ECO:0007669"/>
    <property type="project" value="UniProtKB-UniRule"/>
</dbReference>
<comment type="subunit">
    <text evidence="10">Monomer. Associates with 30S ribosomal subunit, binds 16S rRNA.</text>
</comment>
<dbReference type="PROSITE" id="PS51721">
    <property type="entry name" value="G_CP"/>
    <property type="match status" value="1"/>
</dbReference>
<evidence type="ECO:0000313" key="13">
    <source>
        <dbReference type="EMBL" id="PAE90210.1"/>
    </source>
</evidence>
<proteinExistence type="inferred from homology"/>
<evidence type="ECO:0000256" key="8">
    <source>
        <dbReference type="ARBA" id="ARBA00022884"/>
    </source>
</evidence>
<dbReference type="Gene3D" id="1.10.40.50">
    <property type="entry name" value="Probable gtpase engc, domain 3"/>
    <property type="match status" value="1"/>
</dbReference>
<keyword evidence="8 10" id="KW-0694">RNA-binding</keyword>
<protein>
    <recommendedName>
        <fullName evidence="10">Small ribosomal subunit biogenesis GTPase RsgA</fullName>
        <ecNumber evidence="10">3.6.1.-</ecNumber>
    </recommendedName>
</protein>
<evidence type="ECO:0000256" key="1">
    <source>
        <dbReference type="ARBA" id="ARBA00022490"/>
    </source>
</evidence>
<evidence type="ECO:0000256" key="9">
    <source>
        <dbReference type="ARBA" id="ARBA00023134"/>
    </source>
</evidence>
<evidence type="ECO:0000256" key="10">
    <source>
        <dbReference type="HAMAP-Rule" id="MF_01820"/>
    </source>
</evidence>
<dbReference type="EC" id="3.6.1.-" evidence="10"/>
<evidence type="ECO:0000259" key="12">
    <source>
        <dbReference type="PROSITE" id="PS51721"/>
    </source>
</evidence>
<reference evidence="13 14" key="1">
    <citation type="submission" date="2017-07" db="EMBL/GenBank/DDBJ databases">
        <title>Isolation and whole genome analysis of endospore-forming bacteria from heroin.</title>
        <authorList>
            <person name="Kalinowski J."/>
            <person name="Ahrens B."/>
            <person name="Al-Dilaimi A."/>
            <person name="Winkler A."/>
            <person name="Wibberg D."/>
            <person name="Schleenbecker U."/>
            <person name="Ruckert C."/>
            <person name="Wolfel R."/>
            <person name="Grass G."/>
        </authorList>
    </citation>
    <scope>NUCLEOTIDE SEQUENCE [LARGE SCALE GENOMIC DNA]</scope>
    <source>
        <strain evidence="13 14">7539</strain>
    </source>
</reference>
<dbReference type="InterPro" id="IPR030378">
    <property type="entry name" value="G_CP_dom"/>
</dbReference>
<feature type="binding site" evidence="10">
    <location>
        <position position="252"/>
    </location>
    <ligand>
        <name>Zn(2+)</name>
        <dbReference type="ChEBI" id="CHEBI:29105"/>
    </ligand>
</feature>
<keyword evidence="1 10" id="KW-0963">Cytoplasm</keyword>
<sequence>MPEGLIVKALSGFYYVQSEGALIQCRGRGVFRKRKQTPLVGDYVEFEAENETDGYVMAIKERKNQLNRPPIANVDQAILVFSAKEPDFHTLLLDRFLVHIEQHDIKPVLIISKTDLLEASERDALTRQVAMYEQIGYPVLYTSTKQADDPSELLPLLANQVSVIAGQSGVGKSSLLNALAPEAKIETNEISRHLGRGRHTTRHTELLTIGEGLVADTPGFSSLEFTDMEAEDLRFCFPEFLSLMDDCKFRGCLHDKEPKCAIKDAVETGDVDSFRYKHYLQFLHEIQDQKRRY</sequence>
<dbReference type="AlphaFoldDB" id="A0A268P4L0"/>
<dbReference type="InterPro" id="IPR010914">
    <property type="entry name" value="RsgA_GTPase_dom"/>
</dbReference>
<dbReference type="EMBL" id="NPCC01000005">
    <property type="protein sequence ID" value="PAE90210.1"/>
    <property type="molecule type" value="Genomic_DNA"/>
</dbReference>
<gene>
    <name evidence="10 13" type="primary">rsgA</name>
    <name evidence="13" type="ORF">CHH72_04290</name>
</gene>
<dbReference type="CDD" id="cd04466">
    <property type="entry name" value="S1_YloQ_GTPase"/>
    <property type="match status" value="1"/>
</dbReference>
<keyword evidence="5 10" id="KW-0547">Nucleotide-binding</keyword>
<dbReference type="NCBIfam" id="TIGR00157">
    <property type="entry name" value="ribosome small subunit-dependent GTPase A"/>
    <property type="match status" value="1"/>
</dbReference>
<evidence type="ECO:0000256" key="3">
    <source>
        <dbReference type="ARBA" id="ARBA00022723"/>
    </source>
</evidence>
<dbReference type="InterPro" id="IPR004881">
    <property type="entry name" value="Ribosome_biogen_GTPase_RsgA"/>
</dbReference>
<keyword evidence="3 10" id="KW-0479">Metal-binding</keyword>
<feature type="binding site" evidence="10">
    <location>
        <begin position="112"/>
        <end position="115"/>
    </location>
    <ligand>
        <name>GTP</name>
        <dbReference type="ChEBI" id="CHEBI:37565"/>
    </ligand>
</feature>
<dbReference type="CDD" id="cd01854">
    <property type="entry name" value="YjeQ_EngC"/>
    <property type="match status" value="1"/>
</dbReference>
<comment type="similarity">
    <text evidence="10">Belongs to the TRAFAC class YlqF/YawG GTPase family. RsgA subfamily.</text>
</comment>
<feature type="domain" description="CP-type G" evidence="12">
    <location>
        <begin position="63"/>
        <end position="223"/>
    </location>
</feature>
<dbReference type="HAMAP" id="MF_01820">
    <property type="entry name" value="GTPase_RsgA"/>
    <property type="match status" value="1"/>
</dbReference>
<dbReference type="Proteomes" id="UP000216207">
    <property type="component" value="Unassembled WGS sequence"/>
</dbReference>
<accession>A0A268P4L0</accession>
<keyword evidence="2 10" id="KW-0690">Ribosome biogenesis</keyword>
<evidence type="ECO:0000313" key="14">
    <source>
        <dbReference type="Proteomes" id="UP000216207"/>
    </source>
</evidence>
<keyword evidence="9 10" id="KW-0342">GTP-binding</keyword>
<dbReference type="PANTHER" id="PTHR32120">
    <property type="entry name" value="SMALL RIBOSOMAL SUBUNIT BIOGENESIS GTPASE RSGA"/>
    <property type="match status" value="1"/>
</dbReference>
<dbReference type="Pfam" id="PF16745">
    <property type="entry name" value="RsgA_N"/>
    <property type="match status" value="1"/>
</dbReference>
<dbReference type="PANTHER" id="PTHR32120:SF11">
    <property type="entry name" value="SMALL RIBOSOMAL SUBUNIT BIOGENESIS GTPASE RSGA 1, MITOCHONDRIAL-RELATED"/>
    <property type="match status" value="1"/>
</dbReference>